<keyword evidence="7 15" id="KW-0479">Metal-binding</keyword>
<feature type="transmembrane region" description="Helical" evidence="15">
    <location>
        <begin position="421"/>
        <end position="440"/>
    </location>
</feature>
<dbReference type="CDD" id="cd00371">
    <property type="entry name" value="HMA"/>
    <property type="match status" value="1"/>
</dbReference>
<name>A0A2S0VT19_9ALTE</name>
<dbReference type="GO" id="GO:0016887">
    <property type="term" value="F:ATP hydrolysis activity"/>
    <property type="evidence" value="ECO:0007669"/>
    <property type="project" value="InterPro"/>
</dbReference>
<dbReference type="AlphaFoldDB" id="A0A2S0VT19"/>
<feature type="transmembrane region" description="Helical" evidence="15">
    <location>
        <begin position="205"/>
        <end position="226"/>
    </location>
</feature>
<keyword evidence="13" id="KW-0406">Ion transport</keyword>
<keyword evidence="3" id="KW-0813">Transport</keyword>
<dbReference type="PANTHER" id="PTHR43520:SF5">
    <property type="entry name" value="CATION-TRANSPORTING P-TYPE ATPASE-RELATED"/>
    <property type="match status" value="1"/>
</dbReference>
<dbReference type="KEGG" id="cate:C2869_13175"/>
<dbReference type="SUPFAM" id="SSF55008">
    <property type="entry name" value="HMA, heavy metal-associated domain"/>
    <property type="match status" value="1"/>
</dbReference>
<dbReference type="Gene3D" id="3.40.1110.10">
    <property type="entry name" value="Calcium-transporting ATPase, cytoplasmic domain N"/>
    <property type="match status" value="1"/>
</dbReference>
<dbReference type="SUPFAM" id="SSF81665">
    <property type="entry name" value="Calcium ATPase, transmembrane domain M"/>
    <property type="match status" value="1"/>
</dbReference>
<evidence type="ECO:0000256" key="15">
    <source>
        <dbReference type="RuleBase" id="RU362081"/>
    </source>
</evidence>
<protein>
    <submittedName>
        <fullName evidence="17">Cadmium-translocating P-type ATPase</fullName>
    </submittedName>
</protein>
<dbReference type="NCBIfam" id="TIGR01511">
    <property type="entry name" value="ATPase-IB1_Cu"/>
    <property type="match status" value="1"/>
</dbReference>
<feature type="domain" description="HMA" evidence="16">
    <location>
        <begin position="88"/>
        <end position="154"/>
    </location>
</feature>
<dbReference type="Gene3D" id="3.30.70.100">
    <property type="match status" value="1"/>
</dbReference>
<reference evidence="17 18" key="1">
    <citation type="submission" date="2018-01" db="EMBL/GenBank/DDBJ databases">
        <title>Genome sequence of a Cantenovulum-like bacteria.</title>
        <authorList>
            <person name="Tan W.R."/>
            <person name="Lau N.-S."/>
            <person name="Go F."/>
            <person name="Amirul A.-A.A."/>
        </authorList>
    </citation>
    <scope>NUCLEOTIDE SEQUENCE [LARGE SCALE GENOMIC DNA]</scope>
    <source>
        <strain evidence="17 18">CCB-QB4</strain>
    </source>
</reference>
<dbReference type="NCBIfam" id="TIGR01494">
    <property type="entry name" value="ATPase_P-type"/>
    <property type="match status" value="1"/>
</dbReference>
<evidence type="ECO:0000256" key="3">
    <source>
        <dbReference type="ARBA" id="ARBA00022448"/>
    </source>
</evidence>
<keyword evidence="6 15" id="KW-0812">Transmembrane</keyword>
<feature type="transmembrane region" description="Helical" evidence="15">
    <location>
        <begin position="741"/>
        <end position="760"/>
    </location>
</feature>
<dbReference type="NCBIfam" id="TIGR01512">
    <property type="entry name" value="ATPase-IB2_Cd"/>
    <property type="match status" value="1"/>
</dbReference>
<keyword evidence="14 15" id="KW-0472">Membrane</keyword>
<keyword evidence="18" id="KW-1185">Reference proteome</keyword>
<keyword evidence="12 15" id="KW-1133">Transmembrane helix</keyword>
<gene>
    <name evidence="17" type="ORF">C2869_13175</name>
</gene>
<evidence type="ECO:0000256" key="10">
    <source>
        <dbReference type="ARBA" id="ARBA00022842"/>
    </source>
</evidence>
<comment type="subcellular location">
    <subcellularLocation>
        <location evidence="1">Cell membrane</location>
        <topology evidence="1">Multi-pass membrane protein</topology>
    </subcellularLocation>
</comment>
<dbReference type="Gene3D" id="3.40.50.1000">
    <property type="entry name" value="HAD superfamily/HAD-like"/>
    <property type="match status" value="1"/>
</dbReference>
<evidence type="ECO:0000256" key="2">
    <source>
        <dbReference type="ARBA" id="ARBA00006024"/>
    </source>
</evidence>
<evidence type="ECO:0000256" key="1">
    <source>
        <dbReference type="ARBA" id="ARBA00004651"/>
    </source>
</evidence>
<dbReference type="InterPro" id="IPR021993">
    <property type="entry name" value="ATPase-cat-bd"/>
</dbReference>
<evidence type="ECO:0000313" key="17">
    <source>
        <dbReference type="EMBL" id="AWB67333.1"/>
    </source>
</evidence>
<dbReference type="Gene3D" id="2.70.150.10">
    <property type="entry name" value="Calcium-transporting ATPase, cytoplasmic transduction domain A"/>
    <property type="match status" value="1"/>
</dbReference>
<evidence type="ECO:0000256" key="6">
    <source>
        <dbReference type="ARBA" id="ARBA00022692"/>
    </source>
</evidence>
<dbReference type="RefSeq" id="WP_108603380.1">
    <property type="nucleotide sequence ID" value="NZ_CP026604.1"/>
</dbReference>
<dbReference type="InterPro" id="IPR036163">
    <property type="entry name" value="HMA_dom_sf"/>
</dbReference>
<dbReference type="InterPro" id="IPR001757">
    <property type="entry name" value="P_typ_ATPase"/>
</dbReference>
<feature type="transmembrane region" description="Helical" evidence="15">
    <location>
        <begin position="266"/>
        <end position="284"/>
    </location>
</feature>
<dbReference type="InterPro" id="IPR023299">
    <property type="entry name" value="ATPase_P-typ_cyto_dom_N"/>
</dbReference>
<dbReference type="InterPro" id="IPR006121">
    <property type="entry name" value="HMA_dom"/>
</dbReference>
<dbReference type="FunFam" id="3.30.70.100:FF:000001">
    <property type="entry name" value="ATPase copper transporting beta"/>
    <property type="match status" value="1"/>
</dbReference>
<comment type="similarity">
    <text evidence="2 15">Belongs to the cation transport ATPase (P-type) (TC 3.A.3) family. Type IB subfamily.</text>
</comment>
<dbReference type="PROSITE" id="PS00154">
    <property type="entry name" value="ATPASE_E1_E2"/>
    <property type="match status" value="1"/>
</dbReference>
<dbReference type="InterPro" id="IPR036412">
    <property type="entry name" value="HAD-like_sf"/>
</dbReference>
<dbReference type="PRINTS" id="PR00943">
    <property type="entry name" value="CUATPASE"/>
</dbReference>
<keyword evidence="5" id="KW-0597">Phosphoprotein</keyword>
<keyword evidence="4 15" id="KW-1003">Cell membrane</keyword>
<dbReference type="InterPro" id="IPR018303">
    <property type="entry name" value="ATPase_P-typ_P_site"/>
</dbReference>
<feature type="transmembrane region" description="Helical" evidence="15">
    <location>
        <begin position="446"/>
        <end position="476"/>
    </location>
</feature>
<evidence type="ECO:0000256" key="7">
    <source>
        <dbReference type="ARBA" id="ARBA00022723"/>
    </source>
</evidence>
<dbReference type="InterPro" id="IPR023298">
    <property type="entry name" value="ATPase_P-typ_TM_dom_sf"/>
</dbReference>
<dbReference type="GO" id="GO:0043682">
    <property type="term" value="F:P-type divalent copper transporter activity"/>
    <property type="evidence" value="ECO:0007669"/>
    <property type="project" value="TreeGrafter"/>
</dbReference>
<evidence type="ECO:0000256" key="8">
    <source>
        <dbReference type="ARBA" id="ARBA00022741"/>
    </source>
</evidence>
<evidence type="ECO:0000256" key="4">
    <source>
        <dbReference type="ARBA" id="ARBA00022475"/>
    </source>
</evidence>
<proteinExistence type="inferred from homology"/>
<evidence type="ECO:0000259" key="16">
    <source>
        <dbReference type="PROSITE" id="PS50846"/>
    </source>
</evidence>
<keyword evidence="11" id="KW-1278">Translocase</keyword>
<dbReference type="PRINTS" id="PR00119">
    <property type="entry name" value="CATATPASE"/>
</dbReference>
<dbReference type="Pfam" id="PF00403">
    <property type="entry name" value="HMA"/>
    <property type="match status" value="1"/>
</dbReference>
<dbReference type="Proteomes" id="UP000244441">
    <property type="component" value="Chromosome"/>
</dbReference>
<evidence type="ECO:0000313" key="18">
    <source>
        <dbReference type="Proteomes" id="UP000244441"/>
    </source>
</evidence>
<dbReference type="Pfam" id="PF00122">
    <property type="entry name" value="E1-E2_ATPase"/>
    <property type="match status" value="1"/>
</dbReference>
<evidence type="ECO:0000256" key="11">
    <source>
        <dbReference type="ARBA" id="ARBA00022967"/>
    </source>
</evidence>
<dbReference type="PANTHER" id="PTHR43520">
    <property type="entry name" value="ATP7, ISOFORM B"/>
    <property type="match status" value="1"/>
</dbReference>
<organism evidence="17 18">
    <name type="scientific">Saccharobesus litoralis</name>
    <dbReference type="NCBI Taxonomy" id="2172099"/>
    <lineage>
        <taxon>Bacteria</taxon>
        <taxon>Pseudomonadati</taxon>
        <taxon>Pseudomonadota</taxon>
        <taxon>Gammaproteobacteria</taxon>
        <taxon>Alteromonadales</taxon>
        <taxon>Alteromonadaceae</taxon>
        <taxon>Saccharobesus</taxon>
    </lineage>
</organism>
<dbReference type="InterPro" id="IPR027256">
    <property type="entry name" value="P-typ_ATPase_IB"/>
</dbReference>
<dbReference type="EMBL" id="CP026604">
    <property type="protein sequence ID" value="AWB67333.1"/>
    <property type="molecule type" value="Genomic_DNA"/>
</dbReference>
<dbReference type="GO" id="GO:0005507">
    <property type="term" value="F:copper ion binding"/>
    <property type="evidence" value="ECO:0007669"/>
    <property type="project" value="TreeGrafter"/>
</dbReference>
<dbReference type="OrthoDB" id="9814270at2"/>
<keyword evidence="8 15" id="KW-0547">Nucleotide-binding</keyword>
<dbReference type="Pfam" id="PF00702">
    <property type="entry name" value="Hydrolase"/>
    <property type="match status" value="1"/>
</dbReference>
<keyword evidence="10" id="KW-0460">Magnesium</keyword>
<dbReference type="GO" id="GO:0055070">
    <property type="term" value="P:copper ion homeostasis"/>
    <property type="evidence" value="ECO:0007669"/>
    <property type="project" value="TreeGrafter"/>
</dbReference>
<evidence type="ECO:0000256" key="5">
    <source>
        <dbReference type="ARBA" id="ARBA00022553"/>
    </source>
</evidence>
<evidence type="ECO:0000256" key="9">
    <source>
        <dbReference type="ARBA" id="ARBA00022840"/>
    </source>
</evidence>
<dbReference type="PROSITE" id="PS50846">
    <property type="entry name" value="HMA_2"/>
    <property type="match status" value="1"/>
</dbReference>
<dbReference type="GO" id="GO:0005886">
    <property type="term" value="C:plasma membrane"/>
    <property type="evidence" value="ECO:0007669"/>
    <property type="project" value="UniProtKB-SubCell"/>
</dbReference>
<feature type="transmembrane region" description="Helical" evidence="15">
    <location>
        <begin position="238"/>
        <end position="260"/>
    </location>
</feature>
<evidence type="ECO:0000256" key="14">
    <source>
        <dbReference type="ARBA" id="ARBA00023136"/>
    </source>
</evidence>
<dbReference type="InterPro" id="IPR023214">
    <property type="entry name" value="HAD_sf"/>
</dbReference>
<keyword evidence="9 15" id="KW-0067">ATP-binding</keyword>
<accession>A0A2S0VT19</accession>
<dbReference type="GO" id="GO:0005524">
    <property type="term" value="F:ATP binding"/>
    <property type="evidence" value="ECO:0007669"/>
    <property type="project" value="UniProtKB-UniRule"/>
</dbReference>
<dbReference type="SUPFAM" id="SSF56784">
    <property type="entry name" value="HAD-like"/>
    <property type="match status" value="1"/>
</dbReference>
<evidence type="ECO:0000256" key="12">
    <source>
        <dbReference type="ARBA" id="ARBA00022989"/>
    </source>
</evidence>
<sequence length="786" mass="86315">MKQSCFHCSEDIPNNVDLTVMVDEQPQPVCCYGCKAVAETILHGGMQQYYQFRDDRNPKIEQQDVTSYQVYDEISIQNEFVIQDSEYLSADLAIEGMHCAACAWLIETRLSNLEGIKQIKVNASSQRARISWQATAIKLSEIFFAINQIGYSPYPFKLSEQEQRFKKVNSGFLKRVAVAGLFTMQTMMLAFALYSGVIEIEYERFFRWISLLLTIPIVTYSAYPIMHSAIRALLNKTVNMDVPVTLAIMGTFLASTWATVQETGEVYFESVSMFTLLLLLGRYLEHNVKSKAATVTANMLKLMPLAAELKQQDGSFVETSARQLSAGQIIRVKEGLTVPADGQLVSSQCHCDESILTGESEPVAKKQGDLLLAGSIVTAQTIEIQVQASGNATTIAQMANADSELSSGSSFVNMADKLSRYFVSGVLIISAATFVVWHYVLGENGFWPMIAVLVATCPCALSLAMPTAMTAAATALKRKGVLINRTEALEAIKKLDVLAFDKTGTLTQGKLSIEKVITNTQLAEQFSEQQILQWVAAIESHSSHPIASAFKHIEFQQIATEINVDNGLGLSGIVSGNLIKVGSKDYFSLDNNHPWCDARLLVSVNEQLIAAIYLADPLREDALSMAKDLPCQKLILSGDTKTSVASAANHLQCDYFAELKPIDKVSQLHQIQQQNKLVGMVGDGINDALVLSAADISIAVANATDLSKQKSDIILMSHQLNKINWIFTVSNKLNTIIKQNLCWALGYNSLVLPLACMNILSPYVAVFGMSLSSLLVVINSTRLLKL</sequence>
<dbReference type="Pfam" id="PF12156">
    <property type="entry name" value="ATPase-cat_bd"/>
    <property type="match status" value="1"/>
</dbReference>
<evidence type="ECO:0000256" key="13">
    <source>
        <dbReference type="ARBA" id="ARBA00023065"/>
    </source>
</evidence>
<dbReference type="SUPFAM" id="SSF81653">
    <property type="entry name" value="Calcium ATPase, transduction domain A"/>
    <property type="match status" value="1"/>
</dbReference>
<dbReference type="InterPro" id="IPR059000">
    <property type="entry name" value="ATPase_P-type_domA"/>
</dbReference>
<dbReference type="NCBIfam" id="TIGR01525">
    <property type="entry name" value="ATPase-IB_hvy"/>
    <property type="match status" value="1"/>
</dbReference>
<feature type="transmembrane region" description="Helical" evidence="15">
    <location>
        <begin position="172"/>
        <end position="193"/>
    </location>
</feature>
<dbReference type="InterPro" id="IPR008250">
    <property type="entry name" value="ATPase_P-typ_transduc_dom_A_sf"/>
</dbReference>